<accession>A0A8H4KQM5</accession>
<evidence type="ECO:0000313" key="3">
    <source>
        <dbReference type="Proteomes" id="UP000554235"/>
    </source>
</evidence>
<dbReference type="InterPro" id="IPR040840">
    <property type="entry name" value="TcA_TcB_BD"/>
</dbReference>
<organism evidence="2 3">
    <name type="scientific">Fusarium albosuccineum</name>
    <dbReference type="NCBI Taxonomy" id="1237068"/>
    <lineage>
        <taxon>Eukaryota</taxon>
        <taxon>Fungi</taxon>
        <taxon>Dikarya</taxon>
        <taxon>Ascomycota</taxon>
        <taxon>Pezizomycotina</taxon>
        <taxon>Sordariomycetes</taxon>
        <taxon>Hypocreomycetidae</taxon>
        <taxon>Hypocreales</taxon>
        <taxon>Nectriaceae</taxon>
        <taxon>Fusarium</taxon>
        <taxon>Fusarium decemcellulare species complex</taxon>
    </lineage>
</organism>
<protein>
    <submittedName>
        <fullName evidence="2">PA14 domain</fullName>
    </submittedName>
</protein>
<keyword evidence="3" id="KW-1185">Reference proteome</keyword>
<reference evidence="2 3" key="1">
    <citation type="submission" date="2020-01" db="EMBL/GenBank/DDBJ databases">
        <title>Identification and distribution of gene clusters putatively required for synthesis of sphingolipid metabolism inhibitors in phylogenetically diverse species of the filamentous fungus Fusarium.</title>
        <authorList>
            <person name="Kim H.-S."/>
            <person name="Busman M."/>
            <person name="Brown D.W."/>
            <person name="Divon H."/>
            <person name="Uhlig S."/>
            <person name="Proctor R.H."/>
        </authorList>
    </citation>
    <scope>NUCLEOTIDE SEQUENCE [LARGE SCALE GENOMIC DNA]</scope>
    <source>
        <strain evidence="2 3">NRRL 20459</strain>
    </source>
</reference>
<dbReference type="AlphaFoldDB" id="A0A8H4KQM5"/>
<evidence type="ECO:0000259" key="1">
    <source>
        <dbReference type="Pfam" id="PF18276"/>
    </source>
</evidence>
<proteinExistence type="predicted"/>
<evidence type="ECO:0000313" key="2">
    <source>
        <dbReference type="EMBL" id="KAF4453523.1"/>
    </source>
</evidence>
<comment type="caution">
    <text evidence="2">The sequence shown here is derived from an EMBL/GenBank/DDBJ whole genome shotgun (WGS) entry which is preliminary data.</text>
</comment>
<dbReference type="OrthoDB" id="4940706at2759"/>
<dbReference type="Pfam" id="PF18276">
    <property type="entry name" value="TcA_TcB_BD"/>
    <property type="match status" value="1"/>
</dbReference>
<feature type="domain" description="Tc toxin complex TcA C-terminal TcB-binding" evidence="1">
    <location>
        <begin position="1"/>
        <end position="178"/>
    </location>
</feature>
<name>A0A8H4KQM5_9HYPO</name>
<dbReference type="EMBL" id="JAADYS010002878">
    <property type="protein sequence ID" value="KAF4453523.1"/>
    <property type="molecule type" value="Genomic_DNA"/>
</dbReference>
<dbReference type="Proteomes" id="UP000554235">
    <property type="component" value="Unassembled WGS sequence"/>
</dbReference>
<gene>
    <name evidence="2" type="ORF">FALBO_15968</name>
</gene>
<sequence length="237" mass="26367">MEQPAHDFELTQTISLLQLSSRALIDARKTCTAVFSAPEMLLDIDFPGHYMRRICSLSLSTPCIVGPHVTVAATFSLTEHKYRVSSVLSRGDDHHESSEQSTNVEHFRTDRVPITQVAISSGLQDSGMFQLESRDGDRFQPFQGAGAISTWRLTLPTTMVQFDRQAISDVVIHMQYTAVDGRPLLCRAASEAVETFSKKVKEVVITKVSLRSSTSRTASPTSGAFSIQRYRVQMPQR</sequence>